<reference evidence="2" key="2">
    <citation type="submission" date="2023-06" db="EMBL/GenBank/DDBJ databases">
        <authorList>
            <consortium name="Lawrence Berkeley National Laboratory"/>
            <person name="Mondo S.J."/>
            <person name="Hensen N."/>
            <person name="Bonometti L."/>
            <person name="Westerberg I."/>
            <person name="Brannstrom I.O."/>
            <person name="Guillou S."/>
            <person name="Cros-Aarteil S."/>
            <person name="Calhoun S."/>
            <person name="Haridas S."/>
            <person name="Kuo A."/>
            <person name="Pangilinan J."/>
            <person name="Riley R."/>
            <person name="Labutti K."/>
            <person name="Andreopoulos B."/>
            <person name="Lipzen A."/>
            <person name="Chen C."/>
            <person name="Yanf M."/>
            <person name="Daum C."/>
            <person name="Ng V."/>
            <person name="Clum A."/>
            <person name="Steindorff A."/>
            <person name="Ohm R."/>
            <person name="Martin F."/>
            <person name="Silar P."/>
            <person name="Natvig D."/>
            <person name="Lalanne C."/>
            <person name="Gautier V."/>
            <person name="Ament-Velasquez S.L."/>
            <person name="Kruys A."/>
            <person name="Hutchinson M.I."/>
            <person name="Powell A.J."/>
            <person name="Barry K."/>
            <person name="Miller A.N."/>
            <person name="Grigoriev I.V."/>
            <person name="Debuchy R."/>
            <person name="Gladieux P."/>
            <person name="Thoren M.H."/>
            <person name="Johannesson H."/>
        </authorList>
    </citation>
    <scope>NUCLEOTIDE SEQUENCE</scope>
    <source>
        <strain evidence="2">PSN324</strain>
    </source>
</reference>
<gene>
    <name evidence="2" type="ORF">QBC42DRAFT_252045</name>
</gene>
<sequence>MSSPVVQAEGLTANYFFAQSAHSGTRSTTLTSAMSINFNGVSVSLAGLSPEAVAAAVSASASANSASQPADQPVNKPDDNAPKSEPLTHAQGAQKKRPKKLSPADYRRKLKRLEDRIAKGKEEHKNIWEDLKERDRLRRRLGMEPVSKAPKAEQTPVVETNKTEEVQVGEPKCHDCRVEKSKLQKSTGNESDVNELKKHDPLGFFTNHNPKVATPKEDNPKFYNFLGFMKIFGFGKQDNS</sequence>
<name>A0AAV9HME4_9PEZI</name>
<feature type="compositionally biased region" description="Basic and acidic residues" evidence="1">
    <location>
        <begin position="161"/>
        <end position="182"/>
    </location>
</feature>
<dbReference type="Proteomes" id="UP001321749">
    <property type="component" value="Unassembled WGS sequence"/>
</dbReference>
<protein>
    <submittedName>
        <fullName evidence="2">Uncharacterized protein</fullName>
    </submittedName>
</protein>
<feature type="region of interest" description="Disordered" evidence="1">
    <location>
        <begin position="147"/>
        <end position="217"/>
    </location>
</feature>
<dbReference type="EMBL" id="MU864981">
    <property type="protein sequence ID" value="KAK4461929.1"/>
    <property type="molecule type" value="Genomic_DNA"/>
</dbReference>
<feature type="region of interest" description="Disordered" evidence="1">
    <location>
        <begin position="59"/>
        <end position="107"/>
    </location>
</feature>
<proteinExistence type="predicted"/>
<evidence type="ECO:0000313" key="2">
    <source>
        <dbReference type="EMBL" id="KAK4461929.1"/>
    </source>
</evidence>
<organism evidence="2 3">
    <name type="scientific">Cladorrhinum samala</name>
    <dbReference type="NCBI Taxonomy" id="585594"/>
    <lineage>
        <taxon>Eukaryota</taxon>
        <taxon>Fungi</taxon>
        <taxon>Dikarya</taxon>
        <taxon>Ascomycota</taxon>
        <taxon>Pezizomycotina</taxon>
        <taxon>Sordariomycetes</taxon>
        <taxon>Sordariomycetidae</taxon>
        <taxon>Sordariales</taxon>
        <taxon>Podosporaceae</taxon>
        <taxon>Cladorrhinum</taxon>
    </lineage>
</organism>
<reference evidence="2" key="1">
    <citation type="journal article" date="2023" name="Mol. Phylogenet. Evol.">
        <title>Genome-scale phylogeny and comparative genomics of the fungal order Sordariales.</title>
        <authorList>
            <person name="Hensen N."/>
            <person name="Bonometti L."/>
            <person name="Westerberg I."/>
            <person name="Brannstrom I.O."/>
            <person name="Guillou S."/>
            <person name="Cros-Aarteil S."/>
            <person name="Calhoun S."/>
            <person name="Haridas S."/>
            <person name="Kuo A."/>
            <person name="Mondo S."/>
            <person name="Pangilinan J."/>
            <person name="Riley R."/>
            <person name="LaButti K."/>
            <person name="Andreopoulos B."/>
            <person name="Lipzen A."/>
            <person name="Chen C."/>
            <person name="Yan M."/>
            <person name="Daum C."/>
            <person name="Ng V."/>
            <person name="Clum A."/>
            <person name="Steindorff A."/>
            <person name="Ohm R.A."/>
            <person name="Martin F."/>
            <person name="Silar P."/>
            <person name="Natvig D.O."/>
            <person name="Lalanne C."/>
            <person name="Gautier V."/>
            <person name="Ament-Velasquez S.L."/>
            <person name="Kruys A."/>
            <person name="Hutchinson M.I."/>
            <person name="Powell A.J."/>
            <person name="Barry K."/>
            <person name="Miller A.N."/>
            <person name="Grigoriev I.V."/>
            <person name="Debuchy R."/>
            <person name="Gladieux P."/>
            <person name="Hiltunen Thoren M."/>
            <person name="Johannesson H."/>
        </authorList>
    </citation>
    <scope>NUCLEOTIDE SEQUENCE</scope>
    <source>
        <strain evidence="2">PSN324</strain>
    </source>
</reference>
<keyword evidence="3" id="KW-1185">Reference proteome</keyword>
<evidence type="ECO:0000313" key="3">
    <source>
        <dbReference type="Proteomes" id="UP001321749"/>
    </source>
</evidence>
<comment type="caution">
    <text evidence="2">The sequence shown here is derived from an EMBL/GenBank/DDBJ whole genome shotgun (WGS) entry which is preliminary data.</text>
</comment>
<accession>A0AAV9HME4</accession>
<evidence type="ECO:0000256" key="1">
    <source>
        <dbReference type="SAM" id="MobiDB-lite"/>
    </source>
</evidence>
<dbReference type="AlphaFoldDB" id="A0AAV9HME4"/>